<dbReference type="InterPro" id="IPR011089">
    <property type="entry name" value="GmrSD_C"/>
</dbReference>
<proteinExistence type="predicted"/>
<reference evidence="4" key="1">
    <citation type="journal article" date="2019" name="Int. J. Syst. Evol. Microbiol.">
        <title>The Global Catalogue of Microorganisms (GCM) 10K type strain sequencing project: providing services to taxonomists for standard genome sequencing and annotation.</title>
        <authorList>
            <consortium name="The Broad Institute Genomics Platform"/>
            <consortium name="The Broad Institute Genome Sequencing Center for Infectious Disease"/>
            <person name="Wu L."/>
            <person name="Ma J."/>
        </authorList>
    </citation>
    <scope>NUCLEOTIDE SEQUENCE [LARGE SCALE GENOMIC DNA]</scope>
    <source>
        <strain evidence="4">CGMCC-1.15741</strain>
    </source>
</reference>
<dbReference type="Pfam" id="PF03235">
    <property type="entry name" value="GmrSD_N"/>
    <property type="match status" value="1"/>
</dbReference>
<comment type="caution">
    <text evidence="3">The sequence shown here is derived from an EMBL/GenBank/DDBJ whole genome shotgun (WGS) entry which is preliminary data.</text>
</comment>
<keyword evidence="4" id="KW-1185">Reference proteome</keyword>
<protein>
    <submittedName>
        <fullName evidence="3">DUF262 domain-containing protein</fullName>
    </submittedName>
</protein>
<dbReference type="PANTHER" id="PTHR35149:SF1">
    <property type="entry name" value="DUF5655 DOMAIN-CONTAINING PROTEIN"/>
    <property type="match status" value="1"/>
</dbReference>
<dbReference type="Pfam" id="PF07510">
    <property type="entry name" value="GmrSD_C"/>
    <property type="match status" value="1"/>
</dbReference>
<evidence type="ECO:0000259" key="2">
    <source>
        <dbReference type="Pfam" id="PF07510"/>
    </source>
</evidence>
<dbReference type="EMBL" id="JBHSSW010000002">
    <property type="protein sequence ID" value="MFC6196730.1"/>
    <property type="molecule type" value="Genomic_DNA"/>
</dbReference>
<sequence length="553" mass="63543">MRDLKVEAEATQISKLLAPGQFYKIPAYQRSYSWKDSDALGLLNDLLEAIAEERSHFLGAIVVVETPSSGVFEIVDGQQRLTTIAMLISLLRDLSDDSENRESLQALICEPDAHGTWRLTPNHVDAPYFRTLLQKSKWTSQQDIPAPLTESHDLLRSNYIALLQELRDLKPDLRNKLQTVLLDRCPIVRVHVENRDEGHKVFRVLNTRGRQPNAHDILKTELFERAKLSSEEADRLARNWTAHEARLGARDFDDLLRQIRLLHDRSPKGDLVSGFCQSVLSDVSPRDFLYRDLPRYVDAYEELKAGNILFSRPMPSVNAHLNRLSALEHNGWRAPALKFLVTHDREADTAREFFCDLERLAYAMQLIVSDRDVRAKRYRNVSDDMVDDYRLFSKSGALALTMDERTKLAQRLSGRFGSVGQRRALAMKVNALLDRGEDLLPDADATIEHILPRNPGPDSDWLQTWPDLAQRRELSDTLGNFCLLSKRDNQRADRLSYADKRQSIFRNPDMGGKFAITREASLYDHWTPDIVQKRTKKLARLLIMDWKLDLPRD</sequence>
<feature type="domain" description="GmrSD restriction endonucleases C-terminal" evidence="2">
    <location>
        <begin position="444"/>
        <end position="540"/>
    </location>
</feature>
<evidence type="ECO:0000313" key="4">
    <source>
        <dbReference type="Proteomes" id="UP001596303"/>
    </source>
</evidence>
<dbReference type="Proteomes" id="UP001596303">
    <property type="component" value="Unassembled WGS sequence"/>
</dbReference>
<dbReference type="InterPro" id="IPR004919">
    <property type="entry name" value="GmrSD_N"/>
</dbReference>
<evidence type="ECO:0000259" key="1">
    <source>
        <dbReference type="Pfam" id="PF03235"/>
    </source>
</evidence>
<name>A0ABW1S4Y9_9PROT</name>
<dbReference type="RefSeq" id="WP_377374533.1">
    <property type="nucleotide sequence ID" value="NZ_JBHSSW010000002.1"/>
</dbReference>
<evidence type="ECO:0000313" key="3">
    <source>
        <dbReference type="EMBL" id="MFC6196730.1"/>
    </source>
</evidence>
<dbReference type="PANTHER" id="PTHR35149">
    <property type="entry name" value="SLL5132 PROTEIN"/>
    <property type="match status" value="1"/>
</dbReference>
<feature type="domain" description="GmrSD restriction endonucleases N-terminal" evidence="1">
    <location>
        <begin position="18"/>
        <end position="223"/>
    </location>
</feature>
<organism evidence="3 4">
    <name type="scientific">Ponticaulis profundi</name>
    <dbReference type="NCBI Taxonomy" id="2665222"/>
    <lineage>
        <taxon>Bacteria</taxon>
        <taxon>Pseudomonadati</taxon>
        <taxon>Pseudomonadota</taxon>
        <taxon>Alphaproteobacteria</taxon>
        <taxon>Hyphomonadales</taxon>
        <taxon>Hyphomonadaceae</taxon>
        <taxon>Ponticaulis</taxon>
    </lineage>
</organism>
<accession>A0ABW1S4Y9</accession>
<gene>
    <name evidence="3" type="ORF">ACFQDM_01495</name>
</gene>